<dbReference type="Proteomes" id="UP001217838">
    <property type="component" value="Unassembled WGS sequence"/>
</dbReference>
<dbReference type="Pfam" id="PF13442">
    <property type="entry name" value="Cytochrome_CBB3"/>
    <property type="match status" value="1"/>
</dbReference>
<reference evidence="7 8" key="1">
    <citation type="submission" date="2022-11" db="EMBL/GenBank/DDBJ databases">
        <title>Minimal conservation of predation-associated metabolite biosynthetic gene clusters underscores biosynthetic potential of Myxococcota including descriptions for ten novel species: Archangium lansinium sp. nov., Myxococcus landrumus sp. nov., Nannocystis bai.</title>
        <authorList>
            <person name="Ahearne A."/>
            <person name="Stevens C."/>
            <person name="Dowd S."/>
        </authorList>
    </citation>
    <scope>NUCLEOTIDE SEQUENCE [LARGE SCALE GENOMIC DNA]</scope>
    <source>
        <strain evidence="7 8">NCELM</strain>
    </source>
</reference>
<comment type="caution">
    <text evidence="7">The sequence shown here is derived from an EMBL/GenBank/DDBJ whole genome shotgun (WGS) entry which is preliminary data.</text>
</comment>
<dbReference type="EMBL" id="JAQNDN010000001">
    <property type="protein sequence ID" value="MDC0666529.1"/>
    <property type="molecule type" value="Genomic_DNA"/>
</dbReference>
<feature type="compositionally biased region" description="Basic and acidic residues" evidence="5">
    <location>
        <begin position="139"/>
        <end position="166"/>
    </location>
</feature>
<dbReference type="PROSITE" id="PS51257">
    <property type="entry name" value="PROKAR_LIPOPROTEIN"/>
    <property type="match status" value="1"/>
</dbReference>
<dbReference type="Gene3D" id="1.10.760.10">
    <property type="entry name" value="Cytochrome c-like domain"/>
    <property type="match status" value="1"/>
</dbReference>
<proteinExistence type="predicted"/>
<evidence type="ECO:0000313" key="8">
    <source>
        <dbReference type="Proteomes" id="UP001217838"/>
    </source>
</evidence>
<evidence type="ECO:0000256" key="5">
    <source>
        <dbReference type="SAM" id="MobiDB-lite"/>
    </source>
</evidence>
<gene>
    <name evidence="7" type="ORF">POL58_02235</name>
</gene>
<sequence length="166" mass="17701">MRSTRNIPLTLACLLVVVLFSGCTKRGSMDPADPEEAPGPAEQKLAGGTLFEKHCAKCHGALGKGTDKAPAVVGEEALSRFNTAQEVFEFISNEMPKDKPGSLKEGEYWAIIAFDLKANGVDADETVGPQNASTFLLHSEGDKADDKQDAAKGDHPDDKVSLDVNE</sequence>
<evidence type="ECO:0000256" key="1">
    <source>
        <dbReference type="ARBA" id="ARBA00022617"/>
    </source>
</evidence>
<feature type="domain" description="Cytochrome c" evidence="6">
    <location>
        <begin position="42"/>
        <end position="119"/>
    </location>
</feature>
<keyword evidence="8" id="KW-1185">Reference proteome</keyword>
<dbReference type="RefSeq" id="WP_271994108.1">
    <property type="nucleotide sequence ID" value="NZ_JAQNDN010000001.1"/>
</dbReference>
<dbReference type="SUPFAM" id="SSF46626">
    <property type="entry name" value="Cytochrome c"/>
    <property type="match status" value="1"/>
</dbReference>
<keyword evidence="2 4" id="KW-0479">Metal-binding</keyword>
<name>A0ABT5AXE7_9BACT</name>
<keyword evidence="3 4" id="KW-0408">Iron</keyword>
<feature type="region of interest" description="Disordered" evidence="5">
    <location>
        <begin position="124"/>
        <end position="166"/>
    </location>
</feature>
<dbReference type="InterPro" id="IPR009056">
    <property type="entry name" value="Cyt_c-like_dom"/>
</dbReference>
<dbReference type="InterPro" id="IPR036909">
    <property type="entry name" value="Cyt_c-like_dom_sf"/>
</dbReference>
<evidence type="ECO:0000256" key="4">
    <source>
        <dbReference type="PROSITE-ProRule" id="PRU00433"/>
    </source>
</evidence>
<protein>
    <submittedName>
        <fullName evidence="7">Cytochrome c</fullName>
    </submittedName>
</protein>
<evidence type="ECO:0000256" key="3">
    <source>
        <dbReference type="ARBA" id="ARBA00023004"/>
    </source>
</evidence>
<evidence type="ECO:0000259" key="6">
    <source>
        <dbReference type="PROSITE" id="PS51007"/>
    </source>
</evidence>
<keyword evidence="1 4" id="KW-0349">Heme</keyword>
<dbReference type="PROSITE" id="PS51007">
    <property type="entry name" value="CYTC"/>
    <property type="match status" value="1"/>
</dbReference>
<evidence type="ECO:0000256" key="2">
    <source>
        <dbReference type="ARBA" id="ARBA00022723"/>
    </source>
</evidence>
<evidence type="ECO:0000313" key="7">
    <source>
        <dbReference type="EMBL" id="MDC0666529.1"/>
    </source>
</evidence>
<accession>A0ABT5AXE7</accession>
<organism evidence="7 8">
    <name type="scientific">Nannocystis radixulma</name>
    <dbReference type="NCBI Taxonomy" id="2995305"/>
    <lineage>
        <taxon>Bacteria</taxon>
        <taxon>Pseudomonadati</taxon>
        <taxon>Myxococcota</taxon>
        <taxon>Polyangia</taxon>
        <taxon>Nannocystales</taxon>
        <taxon>Nannocystaceae</taxon>
        <taxon>Nannocystis</taxon>
    </lineage>
</organism>